<gene>
    <name evidence="1" type="ORF">QLQ22_24770</name>
</gene>
<dbReference type="EMBL" id="CP126116">
    <property type="protein sequence ID" value="WHZ57812.1"/>
    <property type="molecule type" value="Genomic_DNA"/>
</dbReference>
<protein>
    <submittedName>
        <fullName evidence="1">ABC transporter ATP-binding protein</fullName>
    </submittedName>
</protein>
<sequence>MIEVKNLSKKYPNGEHQDYALKNVQFEVNKGELVGIFGKSGSGKSTLLHILSGIEAPTSGTVKIDGKDIAGFSNRALTKWRGTNVGIVFQSFHLIPTLTLVENVMLPMEFSKNRKRKRQRALDLLEQTGLFMKANQFPESVSGGERQRTAIARALANDPPVIAADEPTGNLDSQTSGEIFNLFQVLAETGKTVLFVTHDLDFYGKVSRRLQVQDGSVYEVHKTE</sequence>
<keyword evidence="1" id="KW-0067">ATP-binding</keyword>
<keyword evidence="2" id="KW-1185">Reference proteome</keyword>
<proteinExistence type="predicted"/>
<accession>A0ACD4RCD5</accession>
<organism evidence="1 2">
    <name type="scientific">Metabacillus hrfriensis</name>
    <dbReference type="NCBI Taxonomy" id="3048891"/>
    <lineage>
        <taxon>Bacteria</taxon>
        <taxon>Bacillati</taxon>
        <taxon>Bacillota</taxon>
        <taxon>Bacilli</taxon>
        <taxon>Bacillales</taxon>
        <taxon>Bacillaceae</taxon>
        <taxon>Metabacillus</taxon>
    </lineage>
</organism>
<reference evidence="2" key="1">
    <citation type="journal article" date="2025" name="Aquaculture">
        <title>Assessment of the bioflocculant production and safety properties of Metabacillus hrfriensis sp. nov. based on phenotypic and whole-genome sequencing analysis.</title>
        <authorList>
            <person name="Zhang R."/>
            <person name="Zhao Z."/>
            <person name="Luo L."/>
            <person name="Wang S."/>
            <person name="Guo K."/>
            <person name="Xu W."/>
        </authorList>
    </citation>
    <scope>NUCLEOTIDE SEQUENCE [LARGE SCALE GENOMIC DNA]</scope>
    <source>
        <strain evidence="2">CT-WN-B3</strain>
    </source>
</reference>
<name>A0ACD4RCD5_9BACI</name>
<keyword evidence="1" id="KW-0547">Nucleotide-binding</keyword>
<dbReference type="Proteomes" id="UP001226091">
    <property type="component" value="Chromosome"/>
</dbReference>
<evidence type="ECO:0000313" key="2">
    <source>
        <dbReference type="Proteomes" id="UP001226091"/>
    </source>
</evidence>
<evidence type="ECO:0000313" key="1">
    <source>
        <dbReference type="EMBL" id="WHZ57812.1"/>
    </source>
</evidence>